<evidence type="ECO:0000313" key="7">
    <source>
        <dbReference type="Proteomes" id="UP000051751"/>
    </source>
</evidence>
<dbReference type="EMBL" id="JQAT01000002">
    <property type="protein sequence ID" value="KRN28843.1"/>
    <property type="molecule type" value="Genomic_DNA"/>
</dbReference>
<name>A0A0R2FYY3_9LACO</name>
<dbReference type="OrthoDB" id="9810250at2"/>
<dbReference type="InterPro" id="IPR050624">
    <property type="entry name" value="HTH-type_Tx_Regulator"/>
</dbReference>
<dbReference type="Pfam" id="PF00440">
    <property type="entry name" value="TetR_N"/>
    <property type="match status" value="1"/>
</dbReference>
<evidence type="ECO:0000259" key="3">
    <source>
        <dbReference type="PROSITE" id="PS50977"/>
    </source>
</evidence>
<dbReference type="AlphaFoldDB" id="A0A0R2FYY3"/>
<feature type="domain" description="HTH tetR-type" evidence="3">
    <location>
        <begin position="11"/>
        <end position="71"/>
    </location>
</feature>
<sequence length="203" mass="23528">MAGIKNNRRTKYTIDAIETAFLHLLRQNPIDKITVTEICQEADVNRGTFYRYFKDPYDCLDQIQSKFFNELLKKRPKNKEDVSVKEVLTSVLTIFKQNADLMKALLLNDQSFLLERLFLSQDHLVDQIDPKSLQNPNKRQAFYAQTFYMSGTANIVRGWLALDMPEAPADLADYIVNLLPDKGRHLPDVDHDLPKLPPTFRKL</sequence>
<dbReference type="PANTHER" id="PTHR43479">
    <property type="entry name" value="ACREF/ENVCD OPERON REPRESSOR-RELATED"/>
    <property type="match status" value="1"/>
</dbReference>
<evidence type="ECO:0000256" key="2">
    <source>
        <dbReference type="PROSITE-ProRule" id="PRU00335"/>
    </source>
</evidence>
<comment type="caution">
    <text evidence="5">The sequence shown here is derived from an EMBL/GenBank/DDBJ whole genome shotgun (WGS) entry which is preliminary data.</text>
</comment>
<dbReference type="EMBL" id="JQAZ01000002">
    <property type="protein sequence ID" value="KRN32747.1"/>
    <property type="molecule type" value="Genomic_DNA"/>
</dbReference>
<dbReference type="RefSeq" id="WP_057768997.1">
    <property type="nucleotide sequence ID" value="NZ_JQAT01000002.1"/>
</dbReference>
<dbReference type="InterPro" id="IPR009057">
    <property type="entry name" value="Homeodomain-like_sf"/>
</dbReference>
<evidence type="ECO:0000313" key="4">
    <source>
        <dbReference type="EMBL" id="KRN28843.1"/>
    </source>
</evidence>
<keyword evidence="6" id="KW-1185">Reference proteome</keyword>
<reference evidence="6 7" key="1">
    <citation type="journal article" date="2015" name="Genome Announc.">
        <title>Expanding the biotechnology potential of lactobacilli through comparative genomics of 213 strains and associated genera.</title>
        <authorList>
            <person name="Sun Z."/>
            <person name="Harris H.M."/>
            <person name="McCann A."/>
            <person name="Guo C."/>
            <person name="Argimon S."/>
            <person name="Zhang W."/>
            <person name="Yang X."/>
            <person name="Jeffery I.B."/>
            <person name="Cooney J.C."/>
            <person name="Kagawa T.F."/>
            <person name="Liu W."/>
            <person name="Song Y."/>
            <person name="Salvetti E."/>
            <person name="Wrobel A."/>
            <person name="Rasinkangas P."/>
            <person name="Parkhill J."/>
            <person name="Rea M.C."/>
            <person name="O'Sullivan O."/>
            <person name="Ritari J."/>
            <person name="Douillard F.P."/>
            <person name="Paul Ross R."/>
            <person name="Yang R."/>
            <person name="Briner A.E."/>
            <person name="Felis G.E."/>
            <person name="de Vos W.M."/>
            <person name="Barrangou R."/>
            <person name="Klaenhammer T.R."/>
            <person name="Caufield P.W."/>
            <person name="Cui Y."/>
            <person name="Zhang H."/>
            <person name="O'Toole P.W."/>
        </authorList>
    </citation>
    <scope>NUCLEOTIDE SEQUENCE [LARGE SCALE GENOMIC DNA]</scope>
    <source>
        <strain evidence="4 7">ATCC BAA-66</strain>
        <strain evidence="5 6">DSM 13344</strain>
    </source>
</reference>
<keyword evidence="1 2" id="KW-0238">DNA-binding</keyword>
<dbReference type="PATRIC" id="fig|81857.3.peg.1056"/>
<proteinExistence type="predicted"/>
<accession>A0A0R2FYY3</accession>
<dbReference type="STRING" id="81857.IV38_GL001050"/>
<dbReference type="InterPro" id="IPR001647">
    <property type="entry name" value="HTH_TetR"/>
</dbReference>
<dbReference type="SUPFAM" id="SSF46689">
    <property type="entry name" value="Homeodomain-like"/>
    <property type="match status" value="1"/>
</dbReference>
<evidence type="ECO:0000256" key="1">
    <source>
        <dbReference type="ARBA" id="ARBA00023125"/>
    </source>
</evidence>
<evidence type="ECO:0000313" key="6">
    <source>
        <dbReference type="Proteomes" id="UP000051645"/>
    </source>
</evidence>
<dbReference type="Proteomes" id="UP000051645">
    <property type="component" value="Unassembled WGS sequence"/>
</dbReference>
<dbReference type="PANTHER" id="PTHR43479:SF11">
    <property type="entry name" value="ACREF_ENVCD OPERON REPRESSOR-RELATED"/>
    <property type="match status" value="1"/>
</dbReference>
<gene>
    <name evidence="4" type="ORF">IV38_GL001050</name>
    <name evidence="5" type="ORF">IV40_GL000803</name>
</gene>
<dbReference type="PROSITE" id="PS50977">
    <property type="entry name" value="HTH_TETR_2"/>
    <property type="match status" value="1"/>
</dbReference>
<evidence type="ECO:0000313" key="5">
    <source>
        <dbReference type="EMBL" id="KRN32747.1"/>
    </source>
</evidence>
<dbReference type="Gene3D" id="1.10.357.10">
    <property type="entry name" value="Tetracycline Repressor, domain 2"/>
    <property type="match status" value="1"/>
</dbReference>
<dbReference type="Pfam" id="PF14278">
    <property type="entry name" value="TetR_C_8"/>
    <property type="match status" value="1"/>
</dbReference>
<dbReference type="Proteomes" id="UP000051751">
    <property type="component" value="Unassembled WGS sequence"/>
</dbReference>
<dbReference type="InterPro" id="IPR039532">
    <property type="entry name" value="TetR_C_Firmicutes"/>
</dbReference>
<feature type="DNA-binding region" description="H-T-H motif" evidence="2">
    <location>
        <begin position="34"/>
        <end position="53"/>
    </location>
</feature>
<protein>
    <recommendedName>
        <fullName evidence="3">HTH tetR-type domain-containing protein</fullName>
    </recommendedName>
</protein>
<organism evidence="5 6">
    <name type="scientific">Lactobacillus selangorensis</name>
    <dbReference type="NCBI Taxonomy" id="81857"/>
    <lineage>
        <taxon>Bacteria</taxon>
        <taxon>Bacillati</taxon>
        <taxon>Bacillota</taxon>
        <taxon>Bacilli</taxon>
        <taxon>Lactobacillales</taxon>
        <taxon>Lactobacillaceae</taxon>
        <taxon>Lactobacillus</taxon>
    </lineage>
</organism>
<dbReference type="GO" id="GO:0003677">
    <property type="term" value="F:DNA binding"/>
    <property type="evidence" value="ECO:0007669"/>
    <property type="project" value="UniProtKB-UniRule"/>
</dbReference>